<keyword evidence="7" id="KW-0966">Cell projection</keyword>
<keyword evidence="5" id="KW-0143">Chaperone</keyword>
<comment type="subcellular location">
    <subcellularLocation>
        <location evidence="1">Cytoplasm</location>
        <location evidence="1">Cytosol</location>
    </subcellularLocation>
</comment>
<accession>A0ABU8XQD8</accession>
<evidence type="ECO:0000256" key="3">
    <source>
        <dbReference type="ARBA" id="ARBA00022490"/>
    </source>
</evidence>
<evidence type="ECO:0000256" key="4">
    <source>
        <dbReference type="ARBA" id="ARBA00022795"/>
    </source>
</evidence>
<reference evidence="7 8" key="1">
    <citation type="submission" date="2024-01" db="EMBL/GenBank/DDBJ databases">
        <title>Multi-omics insights into the function and evolution of sodium benzoate biodegradation pathways in Benzoatithermus flavus gen. nov., sp. nov. from hot spring.</title>
        <authorList>
            <person name="Hu C.-J."/>
            <person name="Li W.-J."/>
        </authorList>
    </citation>
    <scope>NUCLEOTIDE SEQUENCE [LARGE SCALE GENOMIC DNA]</scope>
    <source>
        <strain evidence="7 8">SYSU G07066</strain>
    </source>
</reference>
<dbReference type="RefSeq" id="WP_418159233.1">
    <property type="nucleotide sequence ID" value="NZ_JBBLZC010000008.1"/>
</dbReference>
<dbReference type="CDD" id="cd16098">
    <property type="entry name" value="FliS"/>
    <property type="match status" value="1"/>
</dbReference>
<evidence type="ECO:0000256" key="5">
    <source>
        <dbReference type="ARBA" id="ARBA00023186"/>
    </source>
</evidence>
<evidence type="ECO:0000256" key="1">
    <source>
        <dbReference type="ARBA" id="ARBA00004514"/>
    </source>
</evidence>
<name>A0ABU8XQD8_9PROT</name>
<keyword evidence="8" id="KW-1185">Reference proteome</keyword>
<organism evidence="7 8">
    <name type="scientific">Benzoatithermus flavus</name>
    <dbReference type="NCBI Taxonomy" id="3108223"/>
    <lineage>
        <taxon>Bacteria</taxon>
        <taxon>Pseudomonadati</taxon>
        <taxon>Pseudomonadota</taxon>
        <taxon>Alphaproteobacteria</taxon>
        <taxon>Geminicoccales</taxon>
        <taxon>Geminicoccaceae</taxon>
        <taxon>Benzoatithermus</taxon>
    </lineage>
</organism>
<dbReference type="NCBIfam" id="TIGR00208">
    <property type="entry name" value="fliS"/>
    <property type="match status" value="1"/>
</dbReference>
<evidence type="ECO:0000256" key="2">
    <source>
        <dbReference type="ARBA" id="ARBA00008787"/>
    </source>
</evidence>
<evidence type="ECO:0000313" key="8">
    <source>
        <dbReference type="Proteomes" id="UP001375743"/>
    </source>
</evidence>
<dbReference type="PANTHER" id="PTHR34773:SF1">
    <property type="entry name" value="FLAGELLAR SECRETION CHAPERONE FLIS"/>
    <property type="match status" value="1"/>
</dbReference>
<dbReference type="InterPro" id="IPR036584">
    <property type="entry name" value="FliS_sf"/>
</dbReference>
<keyword evidence="7" id="KW-0282">Flagellum</keyword>
<keyword evidence="3" id="KW-0963">Cytoplasm</keyword>
<keyword evidence="4" id="KW-1005">Bacterial flagellum biogenesis</keyword>
<evidence type="ECO:0000313" key="7">
    <source>
        <dbReference type="EMBL" id="MEK0083382.1"/>
    </source>
</evidence>
<keyword evidence="7" id="KW-0969">Cilium</keyword>
<protein>
    <submittedName>
        <fullName evidence="7">Flagellar export chaperone FliS</fullName>
    </submittedName>
</protein>
<comment type="caution">
    <text evidence="7">The sequence shown here is derived from an EMBL/GenBank/DDBJ whole genome shotgun (WGS) entry which is preliminary data.</text>
</comment>
<dbReference type="PANTHER" id="PTHR34773">
    <property type="entry name" value="FLAGELLAR SECRETION CHAPERONE FLIS"/>
    <property type="match status" value="1"/>
</dbReference>
<gene>
    <name evidence="7" type="primary">fliS</name>
    <name evidence="7" type="ORF">U1T56_09475</name>
</gene>
<dbReference type="EMBL" id="JBBLZC010000008">
    <property type="protein sequence ID" value="MEK0083382.1"/>
    <property type="molecule type" value="Genomic_DNA"/>
</dbReference>
<dbReference type="Proteomes" id="UP001375743">
    <property type="component" value="Unassembled WGS sequence"/>
</dbReference>
<dbReference type="InterPro" id="IPR003713">
    <property type="entry name" value="FliS"/>
</dbReference>
<dbReference type="SUPFAM" id="SSF101116">
    <property type="entry name" value="Flagellar export chaperone FliS"/>
    <property type="match status" value="1"/>
</dbReference>
<sequence length="148" mass="16255">MNACSPRMRAASAYQNAARAEHPARQIALLYDIAIRQLHEARTAITEQRIEDRCRFVLKAFEILQALQSCLDFELGGTIAPMLCRYYGSAMNRLLQINQKNDSALCDEIIAYLTPMRESWARIADGAAAGPPAGSARPDETAPASLTA</sequence>
<comment type="similarity">
    <text evidence="2">Belongs to the FliS family.</text>
</comment>
<proteinExistence type="inferred from homology"/>
<evidence type="ECO:0000256" key="6">
    <source>
        <dbReference type="SAM" id="MobiDB-lite"/>
    </source>
</evidence>
<feature type="region of interest" description="Disordered" evidence="6">
    <location>
        <begin position="129"/>
        <end position="148"/>
    </location>
</feature>
<dbReference type="Gene3D" id="1.20.120.340">
    <property type="entry name" value="Flagellar protein FliS"/>
    <property type="match status" value="1"/>
</dbReference>
<dbReference type="Pfam" id="PF02561">
    <property type="entry name" value="FliS"/>
    <property type="match status" value="1"/>
</dbReference>